<organism evidence="2 3">
    <name type="scientific">Mycena chlorophos</name>
    <name type="common">Agaric fungus</name>
    <name type="synonym">Agaricus chlorophos</name>
    <dbReference type="NCBI Taxonomy" id="658473"/>
    <lineage>
        <taxon>Eukaryota</taxon>
        <taxon>Fungi</taxon>
        <taxon>Dikarya</taxon>
        <taxon>Basidiomycota</taxon>
        <taxon>Agaricomycotina</taxon>
        <taxon>Agaricomycetes</taxon>
        <taxon>Agaricomycetidae</taxon>
        <taxon>Agaricales</taxon>
        <taxon>Marasmiineae</taxon>
        <taxon>Mycenaceae</taxon>
        <taxon>Mycena</taxon>
    </lineage>
</organism>
<evidence type="ECO:0000256" key="1">
    <source>
        <dbReference type="SAM" id="MobiDB-lite"/>
    </source>
</evidence>
<dbReference type="AlphaFoldDB" id="A0A8H6THJ2"/>
<dbReference type="OrthoDB" id="2944658at2759"/>
<evidence type="ECO:0000313" key="3">
    <source>
        <dbReference type="Proteomes" id="UP000613580"/>
    </source>
</evidence>
<evidence type="ECO:0000313" key="2">
    <source>
        <dbReference type="EMBL" id="KAF7317329.1"/>
    </source>
</evidence>
<gene>
    <name evidence="2" type="ORF">HMN09_00468600</name>
</gene>
<keyword evidence="3" id="KW-1185">Reference proteome</keyword>
<reference evidence="2" key="1">
    <citation type="submission" date="2020-05" db="EMBL/GenBank/DDBJ databases">
        <title>Mycena genomes resolve the evolution of fungal bioluminescence.</title>
        <authorList>
            <person name="Tsai I.J."/>
        </authorList>
    </citation>
    <scope>NUCLEOTIDE SEQUENCE</scope>
    <source>
        <strain evidence="2">110903Hualien_Pintung</strain>
    </source>
</reference>
<sequence length="227" mass="24435">MKQLHADGKASAWKNVTYEADPGTGNFLSTSGITRMAWRLHDVAEPSSSEIVYTVDASIGEPYNATIVQDPNPPPNADSITTGYYAGMHATWPSKTSRDIGEDKKTRRSTDHFNGPFTPIPWSQSFITVFTDGCSSTLTTTVTDAAGTVTTFTNSLNTDGGQLPNNNFPADAVLPMTINMTTSDPFRGSVVGTVGESPFQIALGEDAPSLYSYYQISAYFCGTQEDD</sequence>
<dbReference type="Proteomes" id="UP000613580">
    <property type="component" value="Unassembled WGS sequence"/>
</dbReference>
<accession>A0A8H6THJ2</accession>
<protein>
    <submittedName>
        <fullName evidence="2">Uncharacterized protein</fullName>
    </submittedName>
</protein>
<feature type="region of interest" description="Disordered" evidence="1">
    <location>
        <begin position="95"/>
        <end position="114"/>
    </location>
</feature>
<proteinExistence type="predicted"/>
<comment type="caution">
    <text evidence="2">The sequence shown here is derived from an EMBL/GenBank/DDBJ whole genome shotgun (WGS) entry which is preliminary data.</text>
</comment>
<feature type="compositionally biased region" description="Basic and acidic residues" evidence="1">
    <location>
        <begin position="96"/>
        <end position="111"/>
    </location>
</feature>
<dbReference type="EMBL" id="JACAZE010000005">
    <property type="protein sequence ID" value="KAF7317329.1"/>
    <property type="molecule type" value="Genomic_DNA"/>
</dbReference>
<name>A0A8H6THJ2_MYCCL</name>